<name>A0A0E9VBL8_ANGAN</name>
<dbReference type="AlphaFoldDB" id="A0A0E9VBL8"/>
<evidence type="ECO:0000313" key="1">
    <source>
        <dbReference type="EMBL" id="JAH74845.1"/>
    </source>
</evidence>
<proteinExistence type="predicted"/>
<protein>
    <submittedName>
        <fullName evidence="1">Uncharacterized protein</fullName>
    </submittedName>
</protein>
<reference evidence="1" key="2">
    <citation type="journal article" date="2015" name="Fish Shellfish Immunol.">
        <title>Early steps in the European eel (Anguilla anguilla)-Vibrio vulnificus interaction in the gills: Role of the RtxA13 toxin.</title>
        <authorList>
            <person name="Callol A."/>
            <person name="Pajuelo D."/>
            <person name="Ebbesson L."/>
            <person name="Teles M."/>
            <person name="MacKenzie S."/>
            <person name="Amaro C."/>
        </authorList>
    </citation>
    <scope>NUCLEOTIDE SEQUENCE</scope>
</reference>
<reference evidence="1" key="1">
    <citation type="submission" date="2014-11" db="EMBL/GenBank/DDBJ databases">
        <authorList>
            <person name="Amaro Gonzalez C."/>
        </authorList>
    </citation>
    <scope>NUCLEOTIDE SEQUENCE</scope>
</reference>
<dbReference type="EMBL" id="GBXM01033732">
    <property type="protein sequence ID" value="JAH74845.1"/>
    <property type="molecule type" value="Transcribed_RNA"/>
</dbReference>
<organism evidence="1">
    <name type="scientific">Anguilla anguilla</name>
    <name type="common">European freshwater eel</name>
    <name type="synonym">Muraena anguilla</name>
    <dbReference type="NCBI Taxonomy" id="7936"/>
    <lineage>
        <taxon>Eukaryota</taxon>
        <taxon>Metazoa</taxon>
        <taxon>Chordata</taxon>
        <taxon>Craniata</taxon>
        <taxon>Vertebrata</taxon>
        <taxon>Euteleostomi</taxon>
        <taxon>Actinopterygii</taxon>
        <taxon>Neopterygii</taxon>
        <taxon>Teleostei</taxon>
        <taxon>Anguilliformes</taxon>
        <taxon>Anguillidae</taxon>
        <taxon>Anguilla</taxon>
    </lineage>
</organism>
<accession>A0A0E9VBL8</accession>
<sequence>MSHTVAGTLLFHKCQNVILSKAWISYFHSST</sequence>